<dbReference type="PANTHER" id="PTHR21237:SF23">
    <property type="entry name" value="GRPE PROTEIN HOMOLOG, MITOCHONDRIAL"/>
    <property type="match status" value="1"/>
</dbReference>
<proteinExistence type="predicted"/>
<name>X0ZBL5_9ZZZZ</name>
<dbReference type="PRINTS" id="PR00773">
    <property type="entry name" value="GRPEPROTEIN"/>
</dbReference>
<dbReference type="GO" id="GO:0006457">
    <property type="term" value="P:protein folding"/>
    <property type="evidence" value="ECO:0007669"/>
    <property type="project" value="InterPro"/>
</dbReference>
<evidence type="ECO:0008006" key="3">
    <source>
        <dbReference type="Google" id="ProtNLM"/>
    </source>
</evidence>
<dbReference type="AlphaFoldDB" id="X0ZBL5"/>
<dbReference type="SUPFAM" id="SSF51430">
    <property type="entry name" value="NAD(P)-linked oxidoreductase"/>
    <property type="match status" value="1"/>
</dbReference>
<dbReference type="GO" id="GO:0051082">
    <property type="term" value="F:unfolded protein binding"/>
    <property type="evidence" value="ECO:0007669"/>
    <property type="project" value="TreeGrafter"/>
</dbReference>
<dbReference type="InterPro" id="IPR000740">
    <property type="entry name" value="GrpE"/>
</dbReference>
<keyword evidence="1" id="KW-0143">Chaperone</keyword>
<dbReference type="PROSITE" id="PS01071">
    <property type="entry name" value="GRPE"/>
    <property type="match status" value="1"/>
</dbReference>
<dbReference type="GO" id="GO:0051087">
    <property type="term" value="F:protein-folding chaperone binding"/>
    <property type="evidence" value="ECO:0007669"/>
    <property type="project" value="InterPro"/>
</dbReference>
<dbReference type="InterPro" id="IPR036812">
    <property type="entry name" value="NAD(P)_OxRdtase_dom_sf"/>
</dbReference>
<dbReference type="GO" id="GO:0000774">
    <property type="term" value="F:adenyl-nucleotide exchange factor activity"/>
    <property type="evidence" value="ECO:0007669"/>
    <property type="project" value="InterPro"/>
</dbReference>
<organism evidence="2">
    <name type="scientific">marine sediment metagenome</name>
    <dbReference type="NCBI Taxonomy" id="412755"/>
    <lineage>
        <taxon>unclassified sequences</taxon>
        <taxon>metagenomes</taxon>
        <taxon>ecological metagenomes</taxon>
    </lineage>
</organism>
<reference evidence="2" key="1">
    <citation type="journal article" date="2014" name="Front. Microbiol.">
        <title>High frequency of phylogenetically diverse reductive dehalogenase-homologous genes in deep subseafloor sedimentary metagenomes.</title>
        <authorList>
            <person name="Kawai M."/>
            <person name="Futagami T."/>
            <person name="Toyoda A."/>
            <person name="Takaki Y."/>
            <person name="Nishi S."/>
            <person name="Hori S."/>
            <person name="Arai W."/>
            <person name="Tsubouchi T."/>
            <person name="Morono Y."/>
            <person name="Uchiyama I."/>
            <person name="Ito T."/>
            <person name="Fujiyama A."/>
            <person name="Inagaki F."/>
            <person name="Takami H."/>
        </authorList>
    </citation>
    <scope>NUCLEOTIDE SEQUENCE</scope>
    <source>
        <strain evidence="2">Expedition CK06-06</strain>
    </source>
</reference>
<protein>
    <recommendedName>
        <fullName evidence="3">Protein GrpE</fullName>
    </recommendedName>
</protein>
<dbReference type="Gene3D" id="2.30.22.10">
    <property type="entry name" value="Head domain of nucleotide exchange factor GrpE"/>
    <property type="match status" value="1"/>
</dbReference>
<sequence length="125" mass="14162">METRTFGRSGVKVSIIALGGCGPGYEEQEEADKAVKLAMDHGINMKKGFEMLLKNFEKLLREEGVEPMDCEGEKFDPFKHEALMVEECDGGLPENVILEELHKGFMYKDKVLRPTKVKISKKKRV</sequence>
<accession>X0ZBL5</accession>
<evidence type="ECO:0000313" key="2">
    <source>
        <dbReference type="EMBL" id="GAG57778.1"/>
    </source>
</evidence>
<evidence type="ECO:0000256" key="1">
    <source>
        <dbReference type="ARBA" id="ARBA00023186"/>
    </source>
</evidence>
<dbReference type="PANTHER" id="PTHR21237">
    <property type="entry name" value="GRPE PROTEIN"/>
    <property type="match status" value="1"/>
</dbReference>
<dbReference type="EMBL" id="BART01007429">
    <property type="protein sequence ID" value="GAG57778.1"/>
    <property type="molecule type" value="Genomic_DNA"/>
</dbReference>
<gene>
    <name evidence="2" type="ORF">S01H4_16911</name>
</gene>
<dbReference type="Pfam" id="PF01025">
    <property type="entry name" value="GrpE"/>
    <property type="match status" value="1"/>
</dbReference>
<dbReference type="SUPFAM" id="SSF51064">
    <property type="entry name" value="Head domain of nucleotide exchange factor GrpE"/>
    <property type="match status" value="1"/>
</dbReference>
<dbReference type="Gene3D" id="3.20.20.100">
    <property type="entry name" value="NADP-dependent oxidoreductase domain"/>
    <property type="match status" value="1"/>
</dbReference>
<comment type="caution">
    <text evidence="2">The sequence shown here is derived from an EMBL/GenBank/DDBJ whole genome shotgun (WGS) entry which is preliminary data.</text>
</comment>
<dbReference type="GO" id="GO:0042803">
    <property type="term" value="F:protein homodimerization activity"/>
    <property type="evidence" value="ECO:0007669"/>
    <property type="project" value="InterPro"/>
</dbReference>
<dbReference type="InterPro" id="IPR009012">
    <property type="entry name" value="GrpE_head"/>
</dbReference>